<comment type="similarity">
    <text evidence="1">Belongs to the eIF4E-binding protein family.</text>
</comment>
<proteinExistence type="inferred from homology"/>
<evidence type="ECO:0000256" key="3">
    <source>
        <dbReference type="ARBA" id="ARBA00023193"/>
    </source>
</evidence>
<evidence type="ECO:0000256" key="1">
    <source>
        <dbReference type="ARBA" id="ARBA00005480"/>
    </source>
</evidence>
<reference evidence="5 6" key="1">
    <citation type="submission" date="2024-03" db="EMBL/GenBank/DDBJ databases">
        <title>The genome assembly and annotation of the cricket Gryllus longicercus Weissman &amp; Gray.</title>
        <authorList>
            <person name="Szrajer S."/>
            <person name="Gray D."/>
            <person name="Ylla G."/>
        </authorList>
    </citation>
    <scope>NUCLEOTIDE SEQUENCE [LARGE SCALE GENOMIC DNA]</scope>
    <source>
        <strain evidence="5">DAG 2021-001</strain>
        <tissue evidence="5">Whole body minus gut</tissue>
    </source>
</reference>
<dbReference type="GO" id="GO:0005737">
    <property type="term" value="C:cytoplasm"/>
    <property type="evidence" value="ECO:0007669"/>
    <property type="project" value="TreeGrafter"/>
</dbReference>
<evidence type="ECO:0000256" key="2">
    <source>
        <dbReference type="ARBA" id="ARBA00022845"/>
    </source>
</evidence>
<name>A0AAN9VWK4_9ORTH</name>
<comment type="caution">
    <text evidence="5">The sequence shown here is derived from an EMBL/GenBank/DDBJ whole genome shotgun (WGS) entry which is preliminary data.</text>
</comment>
<feature type="region of interest" description="Disordered" evidence="4">
    <location>
        <begin position="1"/>
        <end position="21"/>
    </location>
</feature>
<gene>
    <name evidence="5" type="ORF">R5R35_004248</name>
</gene>
<evidence type="ECO:0008006" key="7">
    <source>
        <dbReference type="Google" id="ProtNLM"/>
    </source>
</evidence>
<keyword evidence="2" id="KW-0810">Translation regulation</keyword>
<protein>
    <recommendedName>
        <fullName evidence="7">Eukaryotic translation initiation factor 4E binding protein</fullName>
    </recommendedName>
</protein>
<dbReference type="InterPro" id="IPR008606">
    <property type="entry name" value="EIF4EBP"/>
</dbReference>
<feature type="compositionally biased region" description="Polar residues" evidence="4">
    <location>
        <begin position="1"/>
        <end position="16"/>
    </location>
</feature>
<dbReference type="PANTHER" id="PTHR12669">
    <property type="entry name" value="EUKARYOTIC TRANSLATION INITIATION FACTOR 4E-BINDING PROTEIN"/>
    <property type="match status" value="1"/>
</dbReference>
<evidence type="ECO:0000313" key="6">
    <source>
        <dbReference type="Proteomes" id="UP001378592"/>
    </source>
</evidence>
<feature type="region of interest" description="Disordered" evidence="4">
    <location>
        <begin position="69"/>
        <end position="90"/>
    </location>
</feature>
<organism evidence="5 6">
    <name type="scientific">Gryllus longicercus</name>
    <dbReference type="NCBI Taxonomy" id="2509291"/>
    <lineage>
        <taxon>Eukaryota</taxon>
        <taxon>Metazoa</taxon>
        <taxon>Ecdysozoa</taxon>
        <taxon>Arthropoda</taxon>
        <taxon>Hexapoda</taxon>
        <taxon>Insecta</taxon>
        <taxon>Pterygota</taxon>
        <taxon>Neoptera</taxon>
        <taxon>Polyneoptera</taxon>
        <taxon>Orthoptera</taxon>
        <taxon>Ensifera</taxon>
        <taxon>Gryllidea</taxon>
        <taxon>Grylloidea</taxon>
        <taxon>Gryllidae</taxon>
        <taxon>Gryllinae</taxon>
        <taxon>Gryllus</taxon>
    </lineage>
</organism>
<dbReference type="PANTHER" id="PTHR12669:SF12">
    <property type="entry name" value="EUKARYOTIC TRANSLATION INITIATION FACTOR 4E-BINDING PROTEIN"/>
    <property type="match status" value="1"/>
</dbReference>
<dbReference type="Pfam" id="PF05456">
    <property type="entry name" value="eIF_4EBP"/>
    <property type="match status" value="1"/>
</dbReference>
<dbReference type="AlphaFoldDB" id="A0AAN9VWK4"/>
<evidence type="ECO:0000313" key="5">
    <source>
        <dbReference type="EMBL" id="KAK7872929.1"/>
    </source>
</evidence>
<keyword evidence="6" id="KW-1185">Reference proteome</keyword>
<evidence type="ECO:0000256" key="4">
    <source>
        <dbReference type="SAM" id="MobiDB-lite"/>
    </source>
</evidence>
<keyword evidence="3" id="KW-0652">Protein synthesis inhibitor</keyword>
<sequence length="116" mass="12560">MSASPVARQATQSQVIPSRKVLLSDPAQLPADYASTPGGTLYSTTPGGTRIVYERAFLLQLRHSPLARTPPKNIPSALIRGASDDSAKENIDVIPSPTKTVLVEEDENQDQFQLEM</sequence>
<dbReference type="GO" id="GO:0008190">
    <property type="term" value="F:eukaryotic initiation factor 4E binding"/>
    <property type="evidence" value="ECO:0007669"/>
    <property type="project" value="InterPro"/>
</dbReference>
<dbReference type="GO" id="GO:0045947">
    <property type="term" value="P:negative regulation of translational initiation"/>
    <property type="evidence" value="ECO:0007669"/>
    <property type="project" value="InterPro"/>
</dbReference>
<accession>A0AAN9VWK4</accession>
<dbReference type="Proteomes" id="UP001378592">
    <property type="component" value="Unassembled WGS sequence"/>
</dbReference>
<dbReference type="EMBL" id="JAZDUA010000018">
    <property type="protein sequence ID" value="KAK7872929.1"/>
    <property type="molecule type" value="Genomic_DNA"/>
</dbReference>